<dbReference type="GeneID" id="23561748"/>
<sequence length="909" mass="98447">MQTTAARQSPVIALRSPRNAAEQLKTLTSPVGSNQAAPMLADLHAARHGSESTSSPSRRSSSDSVVGIYRNKQDARVRGKVAFSSLVELYNRRFEEEQELLENSVSEARPRQQRSVSARSSGSATADNDALSRAASVDASTDEGSSVLTSLSSSEIDEPDNEDDDDFIYKSTKSINRSHGTHRTRSRYIAGAQNTSADVAIVPRSRRRIVRSTAAHFTTDSDDKLDSAGTPAELSDESDASSPVLARPHPLRSKLMVHSSESASDSETESESESAYEETPSGLSVPLITPDDRQGEDVPPLLANTRDVPPLLANTRDEQLSVPDLDHVGGRISAIWPDAKLSAHNLGSSKHMAVLGVSSFDNAGSVSTSSFGNVPRASSRLAEGDPSARSAAESKSGSSDTNELASEVSRSSERERGAEKQVTSIGNGDQPSPHSNNPSLAGRDKHSEKDGGQTSDDASEAPILINSRITDVQMTESSAPATDSEGELYRHRYPRRARTVIDYNIQRASERYQRQESDASGIVASPNTCNSTDGSKEKRLTVVTATPQFFEALKSQRPRETAGVAAKSTPSFAEFLMTKARPKSTESSHSKVDAAIVRSAETPPLLTEGQARKLLEPNFGSPLCYNITVSTEDRASFYQLKPSTRRSLGIKGTGPLLLSDDISDKVNTELQPTNGTGKPLGHKLDSILSFNRRDTRPTPAVLGQMFESLDGTGPIGRPRDATSLESASRRLRLGRAFKASLPHTLSTFSDMERHELVWLEDYLPELSRLAREQKAREQGSILIELDSSDWVRTQYDNVGRQTDATLKCCAGGQIKVYFDHKLNQEKQKAVNGTASQLAVDLAQPQLRASGINDNGKRLRSPSVELVSISNKKVSVDGAVKTRKTMVGSTRVRVSNRDGTMQPVANDRQR</sequence>
<feature type="compositionally biased region" description="Basic and acidic residues" evidence="1">
    <location>
        <begin position="410"/>
        <end position="419"/>
    </location>
</feature>
<dbReference type="EMBL" id="CM003140">
    <property type="protein sequence ID" value="KIS72027.1"/>
    <property type="molecule type" value="Genomic_DNA"/>
</dbReference>
<dbReference type="eggNOG" id="ENOG502R31V">
    <property type="taxonomic scope" value="Eukaryota"/>
</dbReference>
<feature type="region of interest" description="Disordered" evidence="1">
    <location>
        <begin position="514"/>
        <end position="534"/>
    </location>
</feature>
<dbReference type="OMA" id="GRISAIW"/>
<feature type="compositionally biased region" description="Low complexity" evidence="1">
    <location>
        <begin position="51"/>
        <end position="64"/>
    </location>
</feature>
<feature type="compositionally biased region" description="Acidic residues" evidence="1">
    <location>
        <begin position="264"/>
        <end position="276"/>
    </location>
</feature>
<organism evidence="2 3">
    <name type="scientific">Mycosarcoma maydis</name>
    <name type="common">Corn smut fungus</name>
    <name type="synonym">Ustilago maydis</name>
    <dbReference type="NCBI Taxonomy" id="5270"/>
    <lineage>
        <taxon>Eukaryota</taxon>
        <taxon>Fungi</taxon>
        <taxon>Dikarya</taxon>
        <taxon>Basidiomycota</taxon>
        <taxon>Ustilaginomycotina</taxon>
        <taxon>Ustilaginomycetes</taxon>
        <taxon>Ustilaginales</taxon>
        <taxon>Ustilaginaceae</taxon>
        <taxon>Mycosarcoma</taxon>
    </lineage>
</organism>
<evidence type="ECO:0000313" key="3">
    <source>
        <dbReference type="Proteomes" id="UP000000561"/>
    </source>
</evidence>
<feature type="region of interest" description="Disordered" evidence="1">
    <location>
        <begin position="212"/>
        <end position="307"/>
    </location>
</feature>
<feature type="compositionally biased region" description="Low complexity" evidence="1">
    <location>
        <begin position="145"/>
        <end position="154"/>
    </location>
</feature>
<name>A0A0D1CGF1_MYCMD</name>
<dbReference type="KEGG" id="uma:UMAG_00448"/>
<dbReference type="AlphaFoldDB" id="A0A0D1CGF1"/>
<dbReference type="RefSeq" id="XP_011386315.1">
    <property type="nucleotide sequence ID" value="XM_011388013.1"/>
</dbReference>
<evidence type="ECO:0000256" key="1">
    <source>
        <dbReference type="SAM" id="MobiDB-lite"/>
    </source>
</evidence>
<dbReference type="InParanoid" id="A0A0D1CGF1"/>
<dbReference type="Proteomes" id="UP000000561">
    <property type="component" value="Chromosome 1"/>
</dbReference>
<evidence type="ECO:0000313" key="2">
    <source>
        <dbReference type="EMBL" id="KIS72027.1"/>
    </source>
</evidence>
<feature type="compositionally biased region" description="Acidic residues" evidence="1">
    <location>
        <begin position="155"/>
        <end position="166"/>
    </location>
</feature>
<dbReference type="OrthoDB" id="2551855at2759"/>
<feature type="compositionally biased region" description="Polar residues" evidence="1">
    <location>
        <begin position="421"/>
        <end position="439"/>
    </location>
</feature>
<protein>
    <submittedName>
        <fullName evidence="2">Uncharacterized protein</fullName>
    </submittedName>
</protein>
<gene>
    <name evidence="2" type="ORF">UMAG_00448</name>
</gene>
<reference evidence="2 3" key="1">
    <citation type="journal article" date="2006" name="Nature">
        <title>Insights from the genome of the biotrophic fungal plant pathogen Ustilago maydis.</title>
        <authorList>
            <person name="Kamper J."/>
            <person name="Kahmann R."/>
            <person name="Bolker M."/>
            <person name="Ma L.J."/>
            <person name="Brefort T."/>
            <person name="Saville B.J."/>
            <person name="Banuett F."/>
            <person name="Kronstad J.W."/>
            <person name="Gold S.E."/>
            <person name="Muller O."/>
            <person name="Perlin M.H."/>
            <person name="Wosten H.A."/>
            <person name="de Vries R."/>
            <person name="Ruiz-Herrera J."/>
            <person name="Reynaga-Pena C.G."/>
            <person name="Snetselaar K."/>
            <person name="McCann M."/>
            <person name="Perez-Martin J."/>
            <person name="Feldbrugge M."/>
            <person name="Basse C.W."/>
            <person name="Steinberg G."/>
            <person name="Ibeas J.I."/>
            <person name="Holloman W."/>
            <person name="Guzman P."/>
            <person name="Farman M."/>
            <person name="Stajich J.E."/>
            <person name="Sentandreu R."/>
            <person name="Gonzalez-Prieto J.M."/>
            <person name="Kennell J.C."/>
            <person name="Molina L."/>
            <person name="Schirawski J."/>
            <person name="Mendoza-Mendoza A."/>
            <person name="Greilinger D."/>
            <person name="Munch K."/>
            <person name="Rossel N."/>
            <person name="Scherer M."/>
            <person name="Vranes M."/>
            <person name="Ladendorf O."/>
            <person name="Vincon V."/>
            <person name="Fuchs U."/>
            <person name="Sandrock B."/>
            <person name="Meng S."/>
            <person name="Ho E.C."/>
            <person name="Cahill M.J."/>
            <person name="Boyce K.J."/>
            <person name="Klose J."/>
            <person name="Klosterman S.J."/>
            <person name="Deelstra H.J."/>
            <person name="Ortiz-Castellanos L."/>
            <person name="Li W."/>
            <person name="Sanchez-Alonso P."/>
            <person name="Schreier P.H."/>
            <person name="Hauser-Hahn I."/>
            <person name="Vaupel M."/>
            <person name="Koopmann E."/>
            <person name="Friedrich G."/>
            <person name="Voss H."/>
            <person name="Schluter T."/>
            <person name="Margolis J."/>
            <person name="Platt D."/>
            <person name="Swimmer C."/>
            <person name="Gnirke A."/>
            <person name="Chen F."/>
            <person name="Vysotskaia V."/>
            <person name="Mannhaupt G."/>
            <person name="Guldener U."/>
            <person name="Munsterkotter M."/>
            <person name="Haase D."/>
            <person name="Oesterheld M."/>
            <person name="Mewes H.W."/>
            <person name="Mauceli E.W."/>
            <person name="DeCaprio D."/>
            <person name="Wade C.M."/>
            <person name="Butler J."/>
            <person name="Young S."/>
            <person name="Jaffe D.B."/>
            <person name="Calvo S."/>
            <person name="Nusbaum C."/>
            <person name="Galagan J."/>
            <person name="Birren B.W."/>
        </authorList>
    </citation>
    <scope>NUCLEOTIDE SEQUENCE [LARGE SCALE GENOMIC DNA]</scope>
    <source>
        <strain evidence="3">DSM 14603 / FGSC 9021 / UM521</strain>
    </source>
</reference>
<feature type="compositionally biased region" description="Polar residues" evidence="1">
    <location>
        <begin position="113"/>
        <end position="126"/>
    </location>
</feature>
<feature type="region of interest" description="Disordered" evidence="1">
    <location>
        <begin position="1"/>
        <end position="20"/>
    </location>
</feature>
<proteinExistence type="predicted"/>
<keyword evidence="3" id="KW-1185">Reference proteome</keyword>
<feature type="compositionally biased region" description="Polar residues" evidence="1">
    <location>
        <begin position="393"/>
        <end position="404"/>
    </location>
</feature>
<feature type="region of interest" description="Disordered" evidence="1">
    <location>
        <begin position="29"/>
        <end position="67"/>
    </location>
</feature>
<feature type="region of interest" description="Disordered" evidence="1">
    <location>
        <begin position="98"/>
        <end position="189"/>
    </location>
</feature>
<feature type="compositionally biased region" description="Basic and acidic residues" evidence="1">
    <location>
        <begin position="442"/>
        <end position="451"/>
    </location>
</feature>
<dbReference type="VEuPathDB" id="FungiDB:UMAG_00448"/>
<accession>A0A0D1CGF1</accession>
<feature type="region of interest" description="Disordered" evidence="1">
    <location>
        <begin position="366"/>
        <end position="486"/>
    </location>
</feature>
<feature type="compositionally biased region" description="Polar residues" evidence="1">
    <location>
        <begin position="467"/>
        <end position="481"/>
    </location>
</feature>